<dbReference type="Pfam" id="PF01774">
    <property type="entry name" value="UreD"/>
    <property type="match status" value="1"/>
</dbReference>
<dbReference type="PANTHER" id="PTHR33643">
    <property type="entry name" value="UREASE ACCESSORY PROTEIN D"/>
    <property type="match status" value="1"/>
</dbReference>
<evidence type="ECO:0000256" key="2">
    <source>
        <dbReference type="ARBA" id="ARBA00023186"/>
    </source>
</evidence>
<comment type="subunit">
    <text evidence="3">UreD, UreF and UreG form a complex that acts as a GTP-hydrolysis-dependent molecular chaperone, activating the urease apoprotein by helping to assemble the nickel containing metallocenter of UreC. The UreE protein probably delivers the nickel.</text>
</comment>
<comment type="caution">
    <text evidence="4">The sequence shown here is derived from an EMBL/GenBank/DDBJ whole genome shotgun (WGS) entry which is preliminary data.</text>
</comment>
<keyword evidence="2 3" id="KW-0143">Chaperone</keyword>
<comment type="subcellular location">
    <subcellularLocation>
        <location evidence="3">Cytoplasm</location>
    </subcellularLocation>
</comment>
<accession>A0ABT0C778</accession>
<dbReference type="EMBL" id="JAFIRA010000002">
    <property type="protein sequence ID" value="MCJ2541544.1"/>
    <property type="molecule type" value="Genomic_DNA"/>
</dbReference>
<evidence type="ECO:0000313" key="5">
    <source>
        <dbReference type="Proteomes" id="UP000830835"/>
    </source>
</evidence>
<organism evidence="4 5">
    <name type="scientific">Thermostichus vulcanus str. 'Rupite'</name>
    <dbReference type="NCBI Taxonomy" id="2813851"/>
    <lineage>
        <taxon>Bacteria</taxon>
        <taxon>Bacillati</taxon>
        <taxon>Cyanobacteriota</taxon>
        <taxon>Cyanophyceae</taxon>
        <taxon>Thermostichales</taxon>
        <taxon>Thermostichaceae</taxon>
        <taxon>Thermostichus</taxon>
    </lineage>
</organism>
<gene>
    <name evidence="3" type="primary">ureD</name>
    <name evidence="4" type="ORF">JX360_01255</name>
</gene>
<name>A0ABT0C778_THEVL</name>
<evidence type="ECO:0000313" key="4">
    <source>
        <dbReference type="EMBL" id="MCJ2541544.1"/>
    </source>
</evidence>
<reference evidence="4" key="1">
    <citation type="submission" date="2021-02" db="EMBL/GenBank/DDBJ databases">
        <title>The CRISPR/cas machinery reduction and long-range gene transfer in the hot spring cyanobacterium Synechococcus.</title>
        <authorList>
            <person name="Dvorak P."/>
            <person name="Jahodarova E."/>
            <person name="Hasler P."/>
            <person name="Poulickova A."/>
        </authorList>
    </citation>
    <scope>NUCLEOTIDE SEQUENCE</scope>
    <source>
        <strain evidence="4">Rupite</strain>
    </source>
</reference>
<evidence type="ECO:0000256" key="3">
    <source>
        <dbReference type="HAMAP-Rule" id="MF_01384"/>
    </source>
</evidence>
<dbReference type="Proteomes" id="UP000830835">
    <property type="component" value="Unassembled WGS sequence"/>
</dbReference>
<proteinExistence type="inferred from homology"/>
<keyword evidence="3" id="KW-0996">Nickel insertion</keyword>
<comment type="similarity">
    <text evidence="1 3">Belongs to the UreD family.</text>
</comment>
<keyword evidence="3" id="KW-0963">Cytoplasm</keyword>
<protein>
    <recommendedName>
        <fullName evidence="3">Urease accessory protein UreD</fullName>
    </recommendedName>
</protein>
<comment type="function">
    <text evidence="3">Required for maturation of urease via the functional incorporation of the urease nickel metallocenter.</text>
</comment>
<dbReference type="RefSeq" id="WP_244348621.1">
    <property type="nucleotide sequence ID" value="NZ_JAFIRA010000002.1"/>
</dbReference>
<dbReference type="HAMAP" id="MF_01384">
    <property type="entry name" value="UreD"/>
    <property type="match status" value="1"/>
</dbReference>
<evidence type="ECO:0000256" key="1">
    <source>
        <dbReference type="ARBA" id="ARBA00007177"/>
    </source>
</evidence>
<sequence>MNFGSAILKTTRQGQHIRVWQYSQAPLQWLGGPNLGLQGSPQERLVYYLRNPNGGLLGGDRHQIQIELGTASALEIRTQGATRLHPGVIEQQVQVALAPESELIWIAHPIIPGAGADFRQQVQIQLAPTARLAYAEIWTAGRLAMGERWQFQRLHNRLQVWVTDRPETPTLSPQPNQLLWLQEQMDLRFPHEQMGAKSVLGSYLCWGSLYLLGDWPEPDWPTDAEHWRVTSPDPVCKGWILRQVGHQAETLWQNFQRVGSVGRSALA</sequence>
<dbReference type="PANTHER" id="PTHR33643:SF1">
    <property type="entry name" value="UREASE ACCESSORY PROTEIN D"/>
    <property type="match status" value="1"/>
</dbReference>
<keyword evidence="5" id="KW-1185">Reference proteome</keyword>
<dbReference type="InterPro" id="IPR002669">
    <property type="entry name" value="UreD"/>
</dbReference>